<feature type="domain" description="PpiC" evidence="4">
    <location>
        <begin position="173"/>
        <end position="275"/>
    </location>
</feature>
<evidence type="ECO:0000256" key="1">
    <source>
        <dbReference type="ARBA" id="ARBA00022729"/>
    </source>
</evidence>
<comment type="caution">
    <text evidence="5">The sequence shown here is derived from an EMBL/GenBank/DDBJ whole genome shotgun (WGS) entry which is preliminary data.</text>
</comment>
<proteinExistence type="predicted"/>
<keyword evidence="2" id="KW-0413">Isomerase</keyword>
<dbReference type="PROSITE" id="PS50198">
    <property type="entry name" value="PPIC_PPIASE_2"/>
    <property type="match status" value="2"/>
</dbReference>
<evidence type="ECO:0000313" key="5">
    <source>
        <dbReference type="EMBL" id="TDW99798.1"/>
    </source>
</evidence>
<dbReference type="InterPro" id="IPR000297">
    <property type="entry name" value="PPIase_PpiC"/>
</dbReference>
<accession>A0A4R8DPK6</accession>
<dbReference type="Proteomes" id="UP000294498">
    <property type="component" value="Unassembled WGS sequence"/>
</dbReference>
<dbReference type="Pfam" id="PF00639">
    <property type="entry name" value="Rotamase"/>
    <property type="match status" value="2"/>
</dbReference>
<dbReference type="InterPro" id="IPR027304">
    <property type="entry name" value="Trigger_fact/SurA_dom_sf"/>
</dbReference>
<keyword evidence="6" id="KW-1185">Reference proteome</keyword>
<keyword evidence="2" id="KW-0697">Rotamase</keyword>
<feature type="signal peptide" evidence="3">
    <location>
        <begin position="1"/>
        <end position="20"/>
    </location>
</feature>
<keyword evidence="1 3" id="KW-0732">Signal</keyword>
<organism evidence="5 6">
    <name type="scientific">Dinghuibacter silviterrae</name>
    <dbReference type="NCBI Taxonomy" id="1539049"/>
    <lineage>
        <taxon>Bacteria</taxon>
        <taxon>Pseudomonadati</taxon>
        <taxon>Bacteroidota</taxon>
        <taxon>Chitinophagia</taxon>
        <taxon>Chitinophagales</taxon>
        <taxon>Chitinophagaceae</taxon>
        <taxon>Dinghuibacter</taxon>
    </lineage>
</organism>
<dbReference type="InterPro" id="IPR050280">
    <property type="entry name" value="OMP_Chaperone_SurA"/>
</dbReference>
<evidence type="ECO:0000313" key="6">
    <source>
        <dbReference type="Proteomes" id="UP000294498"/>
    </source>
</evidence>
<dbReference type="SUPFAM" id="SSF109998">
    <property type="entry name" value="Triger factor/SurA peptide-binding domain-like"/>
    <property type="match status" value="1"/>
</dbReference>
<dbReference type="OrthoDB" id="14196at2"/>
<name>A0A4R8DPK6_9BACT</name>
<feature type="chain" id="PRO_5020706395" evidence="3">
    <location>
        <begin position="21"/>
        <end position="465"/>
    </location>
</feature>
<dbReference type="PANTHER" id="PTHR47637:SF1">
    <property type="entry name" value="CHAPERONE SURA"/>
    <property type="match status" value="1"/>
</dbReference>
<feature type="domain" description="PpiC" evidence="4">
    <location>
        <begin position="278"/>
        <end position="373"/>
    </location>
</feature>
<dbReference type="AlphaFoldDB" id="A0A4R8DPK6"/>
<dbReference type="Gene3D" id="1.10.4030.10">
    <property type="entry name" value="Porin chaperone SurA, peptide-binding domain"/>
    <property type="match status" value="1"/>
</dbReference>
<dbReference type="PANTHER" id="PTHR47637">
    <property type="entry name" value="CHAPERONE SURA"/>
    <property type="match status" value="1"/>
</dbReference>
<evidence type="ECO:0000256" key="2">
    <source>
        <dbReference type="PROSITE-ProRule" id="PRU00278"/>
    </source>
</evidence>
<dbReference type="SUPFAM" id="SSF54534">
    <property type="entry name" value="FKBP-like"/>
    <property type="match status" value="2"/>
</dbReference>
<dbReference type="GO" id="GO:0003755">
    <property type="term" value="F:peptidyl-prolyl cis-trans isomerase activity"/>
    <property type="evidence" value="ECO:0007669"/>
    <property type="project" value="UniProtKB-KW"/>
</dbReference>
<evidence type="ECO:0000259" key="4">
    <source>
        <dbReference type="PROSITE" id="PS50198"/>
    </source>
</evidence>
<dbReference type="InterPro" id="IPR046357">
    <property type="entry name" value="PPIase_dom_sf"/>
</dbReference>
<dbReference type="EMBL" id="SODV01000001">
    <property type="protein sequence ID" value="TDW99798.1"/>
    <property type="molecule type" value="Genomic_DNA"/>
</dbReference>
<sequence>MKKIALSLGVLIGAVAYASAQKVVADKIVGIVGDKIILKSDIDGQIDQAKRENMLDAHPELGDPCYQMQAQLTNKALVLQAEKDSIPVSDEDVENELDLKIRNFIQMYGGKEVLEQIAGESIYQIKDNFRQAIKENLLAGGERKKVVDDVTVTPTEVKDFYDKIPKDSLPYFESQMQVGEIVITPKNNLELDQYLRDELNQYKSDIESGKRSFELMAKLYSDDPGSKDRGGLLQVNRTDKNIDAIFLNAAFRLKEGQVSPVIKAKDGYDIIQMVSRSGDDATVRYILKAPQVSDAEINSAKSRLDSIRALLIVGKLNFGQAVALYSEDDNSKEYGGLMINPNDGSTFFTYEDLDKDMIDVVKGLKQGEYSQPIVYTDRLKRNVRILLLKSRTEPHRMNLTDDYNRIADAALGQKKNDVFVKWLYKKIPSYYIMIDPDYTKCSSLSIWTQFANPETKAPIASKGTN</sequence>
<evidence type="ECO:0000256" key="3">
    <source>
        <dbReference type="SAM" id="SignalP"/>
    </source>
</evidence>
<dbReference type="RefSeq" id="WP_133990804.1">
    <property type="nucleotide sequence ID" value="NZ_SODV01000001.1"/>
</dbReference>
<dbReference type="Gene3D" id="3.10.50.40">
    <property type="match status" value="2"/>
</dbReference>
<gene>
    <name evidence="5" type="ORF">EDB95_0810</name>
</gene>
<reference evidence="5 6" key="1">
    <citation type="submission" date="2019-03" db="EMBL/GenBank/DDBJ databases">
        <title>Genomic Encyclopedia of Type Strains, Phase IV (KMG-IV): sequencing the most valuable type-strain genomes for metagenomic binning, comparative biology and taxonomic classification.</title>
        <authorList>
            <person name="Goeker M."/>
        </authorList>
    </citation>
    <scope>NUCLEOTIDE SEQUENCE [LARGE SCALE GENOMIC DNA]</scope>
    <source>
        <strain evidence="5 6">DSM 100059</strain>
    </source>
</reference>
<protein>
    <submittedName>
        <fullName evidence="5">Periplasmic chaperone for outer membrane proteins SurA</fullName>
    </submittedName>
</protein>